<reference evidence="4 5" key="1">
    <citation type="submission" date="2017-08" db="EMBL/GenBank/DDBJ databases">
        <title>Infants hospitalized years apart are colonized by the same room-sourced microbial strains.</title>
        <authorList>
            <person name="Brooks B."/>
            <person name="Olm M.R."/>
            <person name="Firek B.A."/>
            <person name="Baker R."/>
            <person name="Thomas B.C."/>
            <person name="Morowitz M.J."/>
            <person name="Banfield J.F."/>
        </authorList>
    </citation>
    <scope>NUCLEOTIDE SEQUENCE [LARGE SCALE GENOMIC DNA]</scope>
    <source>
        <strain evidence="4">S2_005_002_R2_34</strain>
    </source>
</reference>
<dbReference type="SUPFAM" id="SSF53850">
    <property type="entry name" value="Periplasmic binding protein-like II"/>
    <property type="match status" value="1"/>
</dbReference>
<feature type="region of interest" description="Disordered" evidence="2">
    <location>
        <begin position="1"/>
        <end position="23"/>
    </location>
</feature>
<dbReference type="AlphaFoldDB" id="A0A2W5N2G8"/>
<gene>
    <name evidence="4" type="ORF">DI556_17230</name>
</gene>
<dbReference type="Pfam" id="PF00497">
    <property type="entry name" value="SBP_bac_3"/>
    <property type="match status" value="1"/>
</dbReference>
<dbReference type="InterPro" id="IPR001638">
    <property type="entry name" value="Solute-binding_3/MltF_N"/>
</dbReference>
<sequence>MGLVRDPSGPRRPAARLIPHPNQGDFRDMPARLTRILLCSAALALASGTAARAEGPALDFETVLGPPKPFAGYPNPWPLANLVSDGVLTVGTTGASPPRTFVDPASGELTGSYVELFSKIAADLGLKVEFTQLEWAGILPGLAAGRFDLACDGASWNAERLGSDQFLMTAPTGVNATVGIALKSSGITSFEQGGFSLGGVRGEIYFEGAKAALPEAEATEFPGLQESLLGLLNGQAQVVVMNLSNALNVLGTAPNKDDLALVGPALDVFPQSLCVNPKEPDLLVAVNTLLGNYRADGTLAALIGKYTNSTAEVDLLGRIGY</sequence>
<dbReference type="CDD" id="cd13530">
    <property type="entry name" value="PBP2_peptides_like"/>
    <property type="match status" value="1"/>
</dbReference>
<evidence type="ECO:0000313" key="4">
    <source>
        <dbReference type="EMBL" id="PZQ47586.1"/>
    </source>
</evidence>
<evidence type="ECO:0000259" key="3">
    <source>
        <dbReference type="SMART" id="SM00062"/>
    </source>
</evidence>
<evidence type="ECO:0000256" key="1">
    <source>
        <dbReference type="ARBA" id="ARBA00022729"/>
    </source>
</evidence>
<protein>
    <recommendedName>
        <fullName evidence="3">Solute-binding protein family 3/N-terminal domain-containing protein</fullName>
    </recommendedName>
</protein>
<organism evidence="4 5">
    <name type="scientific">Rhodovulum sulfidophilum</name>
    <name type="common">Rhodobacter sulfidophilus</name>
    <dbReference type="NCBI Taxonomy" id="35806"/>
    <lineage>
        <taxon>Bacteria</taxon>
        <taxon>Pseudomonadati</taxon>
        <taxon>Pseudomonadota</taxon>
        <taxon>Alphaproteobacteria</taxon>
        <taxon>Rhodobacterales</taxon>
        <taxon>Paracoccaceae</taxon>
        <taxon>Rhodovulum</taxon>
    </lineage>
</organism>
<name>A0A2W5N2G8_RHOSU</name>
<dbReference type="PANTHER" id="PTHR35936:SF17">
    <property type="entry name" value="ARGININE-BINDING EXTRACELLULAR PROTEIN ARTP"/>
    <property type="match status" value="1"/>
</dbReference>
<dbReference type="Gene3D" id="3.40.190.10">
    <property type="entry name" value="Periplasmic binding protein-like II"/>
    <property type="match status" value="2"/>
</dbReference>
<dbReference type="EMBL" id="QFPW01000016">
    <property type="protein sequence ID" value="PZQ47586.1"/>
    <property type="molecule type" value="Genomic_DNA"/>
</dbReference>
<keyword evidence="1" id="KW-0732">Signal</keyword>
<dbReference type="Proteomes" id="UP000249185">
    <property type="component" value="Unassembled WGS sequence"/>
</dbReference>
<evidence type="ECO:0000313" key="5">
    <source>
        <dbReference type="Proteomes" id="UP000249185"/>
    </source>
</evidence>
<dbReference type="SMART" id="SM00062">
    <property type="entry name" value="PBPb"/>
    <property type="match status" value="1"/>
</dbReference>
<accession>A0A2W5N2G8</accession>
<comment type="caution">
    <text evidence="4">The sequence shown here is derived from an EMBL/GenBank/DDBJ whole genome shotgun (WGS) entry which is preliminary data.</text>
</comment>
<evidence type="ECO:0000256" key="2">
    <source>
        <dbReference type="SAM" id="MobiDB-lite"/>
    </source>
</evidence>
<dbReference type="PANTHER" id="PTHR35936">
    <property type="entry name" value="MEMBRANE-BOUND LYTIC MUREIN TRANSGLYCOSYLASE F"/>
    <property type="match status" value="1"/>
</dbReference>
<proteinExistence type="predicted"/>
<feature type="domain" description="Solute-binding protein family 3/N-terminal" evidence="3">
    <location>
        <begin position="87"/>
        <end position="310"/>
    </location>
</feature>